<dbReference type="AlphaFoldDB" id="A0A9D2K6A3"/>
<dbReference type="InterPro" id="IPR005467">
    <property type="entry name" value="His_kinase_dom"/>
</dbReference>
<dbReference type="SUPFAM" id="SSF52172">
    <property type="entry name" value="CheY-like"/>
    <property type="match status" value="1"/>
</dbReference>
<evidence type="ECO:0000256" key="2">
    <source>
        <dbReference type="ARBA" id="ARBA00012438"/>
    </source>
</evidence>
<reference evidence="11" key="1">
    <citation type="journal article" date="2021" name="PeerJ">
        <title>Extensive microbial diversity within the chicken gut microbiome revealed by metagenomics and culture.</title>
        <authorList>
            <person name="Gilroy R."/>
            <person name="Ravi A."/>
            <person name="Getino M."/>
            <person name="Pursley I."/>
            <person name="Horton D.L."/>
            <person name="Alikhan N.F."/>
            <person name="Baker D."/>
            <person name="Gharbi K."/>
            <person name="Hall N."/>
            <person name="Watson M."/>
            <person name="Adriaenssens E.M."/>
            <person name="Foster-Nyarko E."/>
            <person name="Jarju S."/>
            <person name="Secka A."/>
            <person name="Antonio M."/>
            <person name="Oren A."/>
            <person name="Chaudhuri R.R."/>
            <person name="La Ragione R."/>
            <person name="Hildebrand F."/>
            <person name="Pallen M.J."/>
        </authorList>
    </citation>
    <scope>NUCLEOTIDE SEQUENCE</scope>
    <source>
        <strain evidence="11">ChiBcec1-1093</strain>
    </source>
</reference>
<feature type="non-terminal residue" evidence="11">
    <location>
        <position position="1"/>
    </location>
</feature>
<reference evidence="11" key="2">
    <citation type="submission" date="2021-04" db="EMBL/GenBank/DDBJ databases">
        <authorList>
            <person name="Gilroy R."/>
        </authorList>
    </citation>
    <scope>NUCLEOTIDE SEQUENCE</scope>
    <source>
        <strain evidence="11">ChiBcec1-1093</strain>
    </source>
</reference>
<keyword evidence="5" id="KW-0418">Kinase</keyword>
<keyword evidence="4 8" id="KW-0597">Phosphoprotein</keyword>
<protein>
    <recommendedName>
        <fullName evidence="3">Stage 0 sporulation protein A homolog</fullName>
        <ecNumber evidence="2">2.7.13.3</ecNumber>
    </recommendedName>
</protein>
<evidence type="ECO:0000256" key="3">
    <source>
        <dbReference type="ARBA" id="ARBA00018672"/>
    </source>
</evidence>
<dbReference type="SMART" id="SM00448">
    <property type="entry name" value="REC"/>
    <property type="match status" value="1"/>
</dbReference>
<dbReference type="CDD" id="cd17546">
    <property type="entry name" value="REC_hyHK_CKI1_RcsC-like"/>
    <property type="match status" value="1"/>
</dbReference>
<evidence type="ECO:0000256" key="7">
    <source>
        <dbReference type="ARBA" id="ARBA00024867"/>
    </source>
</evidence>
<organism evidence="11 12">
    <name type="scientific">Candidatus Lachnoclostridium stercorigallinarum</name>
    <dbReference type="NCBI Taxonomy" id="2838634"/>
    <lineage>
        <taxon>Bacteria</taxon>
        <taxon>Bacillati</taxon>
        <taxon>Bacillota</taxon>
        <taxon>Clostridia</taxon>
        <taxon>Lachnospirales</taxon>
        <taxon>Lachnospiraceae</taxon>
    </lineage>
</organism>
<dbReference type="InterPro" id="IPR004358">
    <property type="entry name" value="Sig_transdc_His_kin-like_C"/>
</dbReference>
<dbReference type="PANTHER" id="PTHR45339:SF6">
    <property type="entry name" value="SENSORY HISTIDINE PROTEIN KINASE"/>
    <property type="match status" value="1"/>
</dbReference>
<proteinExistence type="predicted"/>
<dbReference type="EC" id="2.7.13.3" evidence="2"/>
<evidence type="ECO:0000259" key="9">
    <source>
        <dbReference type="PROSITE" id="PS50109"/>
    </source>
</evidence>
<accession>A0A9D2K6A3</accession>
<dbReference type="SUPFAM" id="SSF55874">
    <property type="entry name" value="ATPase domain of HSP90 chaperone/DNA topoisomerase II/histidine kinase"/>
    <property type="match status" value="1"/>
</dbReference>
<dbReference type="InterPro" id="IPR003594">
    <property type="entry name" value="HATPase_dom"/>
</dbReference>
<sequence length="206" mass="22419">FEPYTRETRFGVKKVAGTGLGMPIVKNLVTQMSGQIHVESQPGKGTIFTIVIPFAAVKEEKKGKREQTAKQSGISLEGRTVLLAEDNMVNMEIATEILTMEGIKVIQAWNGAEAVERFRESSPFSIDAILMDMQMPQMDGCEAARTIRSLIRPDAGTVPIIAVTANAFAEDIAATTAAGMNAHVSKPIDFQILRQTLEELIGGKKR</sequence>
<dbReference type="PROSITE" id="PS50110">
    <property type="entry name" value="RESPONSE_REGULATORY"/>
    <property type="match status" value="1"/>
</dbReference>
<comment type="function">
    <text evidence="7">May play the central regulatory role in sporulation. It may be an element of the effector pathway responsible for the activation of sporulation genes in response to nutritional stress. Spo0A may act in concert with spo0H (a sigma factor) to control the expression of some genes that are critical to the sporulation process.</text>
</comment>
<feature type="domain" description="Response regulatory" evidence="10">
    <location>
        <begin position="80"/>
        <end position="201"/>
    </location>
</feature>
<evidence type="ECO:0000256" key="6">
    <source>
        <dbReference type="ARBA" id="ARBA00023012"/>
    </source>
</evidence>
<dbReference type="GO" id="GO:0000160">
    <property type="term" value="P:phosphorelay signal transduction system"/>
    <property type="evidence" value="ECO:0007669"/>
    <property type="project" value="UniProtKB-KW"/>
</dbReference>
<comment type="caution">
    <text evidence="11">The sequence shown here is derived from an EMBL/GenBank/DDBJ whole genome shotgun (WGS) entry which is preliminary data.</text>
</comment>
<dbReference type="GO" id="GO:0004673">
    <property type="term" value="F:protein histidine kinase activity"/>
    <property type="evidence" value="ECO:0007669"/>
    <property type="project" value="UniProtKB-EC"/>
</dbReference>
<dbReference type="PANTHER" id="PTHR45339">
    <property type="entry name" value="HYBRID SIGNAL TRANSDUCTION HISTIDINE KINASE J"/>
    <property type="match status" value="1"/>
</dbReference>
<evidence type="ECO:0000259" key="10">
    <source>
        <dbReference type="PROSITE" id="PS50110"/>
    </source>
</evidence>
<comment type="catalytic activity">
    <reaction evidence="1">
        <text>ATP + protein L-histidine = ADP + protein N-phospho-L-histidine.</text>
        <dbReference type="EC" id="2.7.13.3"/>
    </reaction>
</comment>
<name>A0A9D2K6A3_9FIRM</name>
<evidence type="ECO:0000256" key="8">
    <source>
        <dbReference type="PROSITE-ProRule" id="PRU00169"/>
    </source>
</evidence>
<feature type="modified residue" description="4-aspartylphosphate" evidence="8">
    <location>
        <position position="132"/>
    </location>
</feature>
<dbReference type="Proteomes" id="UP000824101">
    <property type="component" value="Unassembled WGS sequence"/>
</dbReference>
<dbReference type="Gene3D" id="3.40.50.2300">
    <property type="match status" value="1"/>
</dbReference>
<dbReference type="InterPro" id="IPR036890">
    <property type="entry name" value="HATPase_C_sf"/>
</dbReference>
<feature type="domain" description="Histidine kinase" evidence="9">
    <location>
        <begin position="1"/>
        <end position="56"/>
    </location>
</feature>
<dbReference type="PROSITE" id="PS50109">
    <property type="entry name" value="HIS_KIN"/>
    <property type="match status" value="1"/>
</dbReference>
<evidence type="ECO:0000256" key="5">
    <source>
        <dbReference type="ARBA" id="ARBA00022777"/>
    </source>
</evidence>
<dbReference type="EMBL" id="DXBC01000040">
    <property type="protein sequence ID" value="HIZ78639.1"/>
    <property type="molecule type" value="Genomic_DNA"/>
</dbReference>
<keyword evidence="6" id="KW-0902">Two-component regulatory system</keyword>
<dbReference type="Pfam" id="PF02518">
    <property type="entry name" value="HATPase_c"/>
    <property type="match status" value="1"/>
</dbReference>
<dbReference type="Gene3D" id="3.30.565.10">
    <property type="entry name" value="Histidine kinase-like ATPase, C-terminal domain"/>
    <property type="match status" value="1"/>
</dbReference>
<dbReference type="Pfam" id="PF00072">
    <property type="entry name" value="Response_reg"/>
    <property type="match status" value="1"/>
</dbReference>
<evidence type="ECO:0000313" key="12">
    <source>
        <dbReference type="Proteomes" id="UP000824101"/>
    </source>
</evidence>
<keyword evidence="5" id="KW-0808">Transferase</keyword>
<dbReference type="PRINTS" id="PR00344">
    <property type="entry name" value="BCTRLSENSOR"/>
</dbReference>
<evidence type="ECO:0000256" key="4">
    <source>
        <dbReference type="ARBA" id="ARBA00022553"/>
    </source>
</evidence>
<evidence type="ECO:0000256" key="1">
    <source>
        <dbReference type="ARBA" id="ARBA00000085"/>
    </source>
</evidence>
<evidence type="ECO:0000313" key="11">
    <source>
        <dbReference type="EMBL" id="HIZ78639.1"/>
    </source>
</evidence>
<gene>
    <name evidence="11" type="ORF">IAA17_02470</name>
</gene>
<dbReference type="InterPro" id="IPR001789">
    <property type="entry name" value="Sig_transdc_resp-reg_receiver"/>
</dbReference>
<dbReference type="InterPro" id="IPR011006">
    <property type="entry name" value="CheY-like_superfamily"/>
</dbReference>